<keyword evidence="4" id="KW-1185">Reference proteome</keyword>
<dbReference type="PANTHER" id="PTHR23354">
    <property type="entry name" value="NUCLEOLAR PROTEIN 7/ESTROGEN RECEPTOR COACTIVATOR-RELATED"/>
    <property type="match status" value="1"/>
</dbReference>
<dbReference type="AlphaFoldDB" id="A0A485K6Y4"/>
<proteinExistence type="predicted"/>
<evidence type="ECO:0000259" key="1">
    <source>
        <dbReference type="PROSITE" id="PS51886"/>
    </source>
</evidence>
<dbReference type="EMBL" id="VJMH01000027">
    <property type="protein sequence ID" value="KAF0720165.1"/>
    <property type="molecule type" value="Genomic_DNA"/>
</dbReference>
<dbReference type="EMBL" id="CAADRA010000027">
    <property type="protein sequence ID" value="VFT77745.1"/>
    <property type="molecule type" value="Genomic_DNA"/>
</dbReference>
<reference evidence="3 4" key="1">
    <citation type="submission" date="2019-03" db="EMBL/GenBank/DDBJ databases">
        <authorList>
            <person name="Gaulin E."/>
            <person name="Dumas B."/>
        </authorList>
    </citation>
    <scope>NUCLEOTIDE SEQUENCE [LARGE SCALE GENOMIC DNA]</scope>
    <source>
        <strain evidence="3">CBS 568.67</strain>
    </source>
</reference>
<dbReference type="PROSITE" id="PS51886">
    <property type="entry name" value="TLDC"/>
    <property type="match status" value="1"/>
</dbReference>
<evidence type="ECO:0000313" key="4">
    <source>
        <dbReference type="Proteomes" id="UP000332933"/>
    </source>
</evidence>
<reference evidence="2" key="2">
    <citation type="submission" date="2019-06" db="EMBL/GenBank/DDBJ databases">
        <title>Genomics analysis of Aphanomyces spp. identifies a new class of oomycete effector associated with host adaptation.</title>
        <authorList>
            <person name="Gaulin E."/>
        </authorList>
    </citation>
    <scope>NUCLEOTIDE SEQUENCE</scope>
    <source>
        <strain evidence="2">CBS 578.67</strain>
    </source>
</reference>
<dbReference type="PANTHER" id="PTHR23354:SF108">
    <property type="entry name" value="RE10231P"/>
    <property type="match status" value="1"/>
</dbReference>
<dbReference type="InterPro" id="IPR006571">
    <property type="entry name" value="TLDc_dom"/>
</dbReference>
<dbReference type="Proteomes" id="UP000332933">
    <property type="component" value="Unassembled WGS sequence"/>
</dbReference>
<gene>
    <name evidence="3" type="primary">Aste57867_520</name>
    <name evidence="2" type="ORF">As57867_000519</name>
    <name evidence="3" type="ORF">ASTE57867_520</name>
</gene>
<name>A0A485K6Y4_9STRA</name>
<dbReference type="OrthoDB" id="289228at2759"/>
<dbReference type="SMART" id="SM00584">
    <property type="entry name" value="TLDc"/>
    <property type="match status" value="1"/>
</dbReference>
<protein>
    <submittedName>
        <fullName evidence="3">Aste57867_520 protein</fullName>
    </submittedName>
</protein>
<evidence type="ECO:0000313" key="3">
    <source>
        <dbReference type="EMBL" id="VFT77745.1"/>
    </source>
</evidence>
<accession>A0A485K6Y4</accession>
<sequence length="445" mass="48545">MGNSQSNAKISEQELEDLKGPFSDAEFECLQAIVAEAQTDKLAFLARFSLGELAHCSDDVLANFGEAIYTSFAYIADDDTDTPAAPSTLSISHVARAAASCIRASSSSILRALVTVFDASHTQHLDKTLFHRLLVAVFLMADDGRADVKDVRTYMPVAQAMVDSFETHAAHITPTTVAAWAGTHAPLLHTIFSSWMSRKCLNRHSKVSYFSPRLSHPSDILCRGQVLALSTQSLQLQHTWDRLYTSTQDGLSFNRLSYHLLGYTGPTLLLITATDGATFGAYGDTPWKEGSKFFGGPGCFLFRVAPTFMVCPSTGTGANYMYYNTKGIALPRGLGFGGSTSKFRLFLDDDLDNCVTSLKCTSYDAGSVSLKASFRIQTLEIWGCGGDESKQAQQGYRAETAELINRARKVDKAQFAGNSFDREMFLGKTFGHGTDAARIADDEQH</sequence>
<organism evidence="3 4">
    <name type="scientific">Aphanomyces stellatus</name>
    <dbReference type="NCBI Taxonomy" id="120398"/>
    <lineage>
        <taxon>Eukaryota</taxon>
        <taxon>Sar</taxon>
        <taxon>Stramenopiles</taxon>
        <taxon>Oomycota</taxon>
        <taxon>Saprolegniomycetes</taxon>
        <taxon>Saprolegniales</taxon>
        <taxon>Verrucalvaceae</taxon>
        <taxon>Aphanomyces</taxon>
    </lineage>
</organism>
<dbReference type="Pfam" id="PF07534">
    <property type="entry name" value="TLD"/>
    <property type="match status" value="1"/>
</dbReference>
<evidence type="ECO:0000313" key="2">
    <source>
        <dbReference type="EMBL" id="KAF0720165.1"/>
    </source>
</evidence>
<feature type="domain" description="TLDc" evidence="1">
    <location>
        <begin position="213"/>
        <end position="385"/>
    </location>
</feature>